<dbReference type="Gene3D" id="1.20.1740.10">
    <property type="entry name" value="Amino acid/polyamine transporter I"/>
    <property type="match status" value="1"/>
</dbReference>
<evidence type="ECO:0000256" key="5">
    <source>
        <dbReference type="ARBA" id="ARBA00022692"/>
    </source>
</evidence>
<evidence type="ECO:0000256" key="1">
    <source>
        <dbReference type="ARBA" id="ARBA00004141"/>
    </source>
</evidence>
<feature type="transmembrane region" description="Helical" evidence="8">
    <location>
        <begin position="192"/>
        <end position="211"/>
    </location>
</feature>
<dbReference type="OrthoDB" id="2716906at2"/>
<organism evidence="9 10">
    <name type="scientific">Sediminibacillus halophilus</name>
    <dbReference type="NCBI Taxonomy" id="482461"/>
    <lineage>
        <taxon>Bacteria</taxon>
        <taxon>Bacillati</taxon>
        <taxon>Bacillota</taxon>
        <taxon>Bacilli</taxon>
        <taxon>Bacillales</taxon>
        <taxon>Bacillaceae</taxon>
        <taxon>Sediminibacillus</taxon>
    </lineage>
</organism>
<evidence type="ECO:0000313" key="10">
    <source>
        <dbReference type="Proteomes" id="UP000182347"/>
    </source>
</evidence>
<gene>
    <name evidence="9" type="ORF">SAMN05216244_1348</name>
</gene>
<protein>
    <submittedName>
        <fullName evidence="9">Spore germination protein</fullName>
    </submittedName>
</protein>
<feature type="transmembrane region" description="Helical" evidence="8">
    <location>
        <begin position="123"/>
        <end position="140"/>
    </location>
</feature>
<feature type="transmembrane region" description="Helical" evidence="8">
    <location>
        <begin position="223"/>
        <end position="245"/>
    </location>
</feature>
<dbReference type="GO" id="GO:0009847">
    <property type="term" value="P:spore germination"/>
    <property type="evidence" value="ECO:0007669"/>
    <property type="project" value="InterPro"/>
</dbReference>
<comment type="similarity">
    <text evidence="2">Belongs to the amino acid-polyamine-organocation (APC) superfamily. Spore germination protein (SGP) (TC 2.A.3.9) family.</text>
</comment>
<feature type="transmembrane region" description="Helical" evidence="8">
    <location>
        <begin position="339"/>
        <end position="359"/>
    </location>
</feature>
<evidence type="ECO:0000256" key="4">
    <source>
        <dbReference type="ARBA" id="ARBA00022544"/>
    </source>
</evidence>
<reference evidence="10" key="1">
    <citation type="submission" date="2016-10" db="EMBL/GenBank/DDBJ databases">
        <authorList>
            <person name="Varghese N."/>
            <person name="Submissions S."/>
        </authorList>
    </citation>
    <scope>NUCLEOTIDE SEQUENCE [LARGE SCALE GENOMIC DNA]</scope>
    <source>
        <strain evidence="10">CGMCC 1.6199</strain>
    </source>
</reference>
<accession>A0A1G9PBT8</accession>
<dbReference type="EMBL" id="FNHF01000001">
    <property type="protein sequence ID" value="SDL95625.1"/>
    <property type="molecule type" value="Genomic_DNA"/>
</dbReference>
<keyword evidence="4" id="KW-0309">Germination</keyword>
<keyword evidence="3" id="KW-0813">Transport</keyword>
<evidence type="ECO:0000256" key="2">
    <source>
        <dbReference type="ARBA" id="ARBA00007998"/>
    </source>
</evidence>
<evidence type="ECO:0000256" key="7">
    <source>
        <dbReference type="ARBA" id="ARBA00023136"/>
    </source>
</evidence>
<dbReference type="PANTHER" id="PTHR34975:SF2">
    <property type="entry name" value="SPORE GERMINATION PROTEIN A2"/>
    <property type="match status" value="1"/>
</dbReference>
<dbReference type="STRING" id="482461.SAMN05216244_1348"/>
<keyword evidence="5 8" id="KW-0812">Transmembrane</keyword>
<dbReference type="PANTHER" id="PTHR34975">
    <property type="entry name" value="SPORE GERMINATION PROTEIN A2"/>
    <property type="match status" value="1"/>
</dbReference>
<feature type="transmembrane region" description="Helical" evidence="8">
    <location>
        <begin position="16"/>
        <end position="33"/>
    </location>
</feature>
<name>A0A1G9PBT8_9BACI</name>
<evidence type="ECO:0000313" key="9">
    <source>
        <dbReference type="EMBL" id="SDL95625.1"/>
    </source>
</evidence>
<dbReference type="Proteomes" id="UP000182347">
    <property type="component" value="Unassembled WGS sequence"/>
</dbReference>
<evidence type="ECO:0000256" key="3">
    <source>
        <dbReference type="ARBA" id="ARBA00022448"/>
    </source>
</evidence>
<evidence type="ECO:0000256" key="6">
    <source>
        <dbReference type="ARBA" id="ARBA00022989"/>
    </source>
</evidence>
<proteinExistence type="inferred from homology"/>
<dbReference type="Pfam" id="PF03845">
    <property type="entry name" value="Spore_permease"/>
    <property type="match status" value="1"/>
</dbReference>
<feature type="transmembrane region" description="Helical" evidence="8">
    <location>
        <begin position="276"/>
        <end position="298"/>
    </location>
</feature>
<keyword evidence="10" id="KW-1185">Reference proteome</keyword>
<feature type="transmembrane region" description="Helical" evidence="8">
    <location>
        <begin position="87"/>
        <end position="111"/>
    </location>
</feature>
<keyword evidence="6 8" id="KW-1133">Transmembrane helix</keyword>
<feature type="transmembrane region" description="Helical" evidence="8">
    <location>
        <begin position="152"/>
        <end position="172"/>
    </location>
</feature>
<dbReference type="InterPro" id="IPR004761">
    <property type="entry name" value="Spore_GerAB"/>
</dbReference>
<sequence>MSSFQYGDEQVRDRDIMVAIPSMVIAVGILTLPRNMAQVTVAVDGWVSIVISGGIVIVFTWMAAKLSSLFPGQSFFTYASNLVTKPIAVMLTFLLLLQGLLITAFEIRAVADISHQYLFDKTPIEVVALTILLVIIYAVSGSRAGIFRLNSLFLPMIFLVSLVIILVSIAYFKMEHILPVFKTDINGFWEGIKLSSFSYTGFGILLFYIPYVKSPRKTPLKAVTGMSWAIVLYVLLYFTCIAVFGDVATANINFPTIELARAVELPGGFFVRFESIFFVIWIMAVFTTAVMAFDASVIALQSLFKGIRKFTAILIYSPTIYLISTIPENFLEVRMLSELISFYEIALVVPVTVLLLAIAKGKGEKNSGRE</sequence>
<dbReference type="GO" id="GO:0016020">
    <property type="term" value="C:membrane"/>
    <property type="evidence" value="ECO:0007669"/>
    <property type="project" value="UniProtKB-SubCell"/>
</dbReference>
<evidence type="ECO:0000256" key="8">
    <source>
        <dbReference type="SAM" id="Phobius"/>
    </source>
</evidence>
<feature type="transmembrane region" description="Helical" evidence="8">
    <location>
        <begin position="310"/>
        <end position="327"/>
    </location>
</feature>
<dbReference type="RefSeq" id="WP_074598018.1">
    <property type="nucleotide sequence ID" value="NZ_FNHF01000001.1"/>
</dbReference>
<feature type="transmembrane region" description="Helical" evidence="8">
    <location>
        <begin position="45"/>
        <end position="66"/>
    </location>
</feature>
<dbReference type="NCBIfam" id="TIGR00912">
    <property type="entry name" value="2A0309"/>
    <property type="match status" value="1"/>
</dbReference>
<dbReference type="AlphaFoldDB" id="A0A1G9PBT8"/>
<comment type="subcellular location">
    <subcellularLocation>
        <location evidence="1">Membrane</location>
        <topology evidence="1">Multi-pass membrane protein</topology>
    </subcellularLocation>
</comment>
<keyword evidence="7 8" id="KW-0472">Membrane</keyword>